<sequence length="67" mass="7784">MRIVADASKRTLKLTAETDIDEDELIRANYVVVSSKKWYQFWKKSPTVKLTMAGDKNKYLQAIEISF</sequence>
<name>A0A0G0QKS0_9BACT</name>
<accession>A0A0G0QKS0</accession>
<evidence type="ECO:0000313" key="1">
    <source>
        <dbReference type="EMBL" id="KKR41019.1"/>
    </source>
</evidence>
<dbReference type="EMBL" id="LBXZ01000002">
    <property type="protein sequence ID" value="KKR41019.1"/>
    <property type="molecule type" value="Genomic_DNA"/>
</dbReference>
<proteinExistence type="predicted"/>
<evidence type="ECO:0000313" key="2">
    <source>
        <dbReference type="Proteomes" id="UP000034072"/>
    </source>
</evidence>
<comment type="caution">
    <text evidence="1">The sequence shown here is derived from an EMBL/GenBank/DDBJ whole genome shotgun (WGS) entry which is preliminary data.</text>
</comment>
<dbReference type="AlphaFoldDB" id="A0A0G0QKS0"/>
<reference evidence="1 2" key="1">
    <citation type="journal article" date="2015" name="Nature">
        <title>rRNA introns, odd ribosomes, and small enigmatic genomes across a large radiation of phyla.</title>
        <authorList>
            <person name="Brown C.T."/>
            <person name="Hug L.A."/>
            <person name="Thomas B.C."/>
            <person name="Sharon I."/>
            <person name="Castelle C.J."/>
            <person name="Singh A."/>
            <person name="Wilkins M.J."/>
            <person name="Williams K.H."/>
            <person name="Banfield J.F."/>
        </authorList>
    </citation>
    <scope>NUCLEOTIDE SEQUENCE [LARGE SCALE GENOMIC DNA]</scope>
</reference>
<protein>
    <submittedName>
        <fullName evidence="1">Uncharacterized protein</fullName>
    </submittedName>
</protein>
<organism evidence="1 2">
    <name type="scientific">Candidatus Yanofskybacteria bacterium GW2011_GWE2_40_11</name>
    <dbReference type="NCBI Taxonomy" id="1619033"/>
    <lineage>
        <taxon>Bacteria</taxon>
        <taxon>Candidatus Yanofskyibacteriota</taxon>
    </lineage>
</organism>
<dbReference type="Proteomes" id="UP000034072">
    <property type="component" value="Unassembled WGS sequence"/>
</dbReference>
<gene>
    <name evidence="1" type="ORF">UT75_C0002G0056</name>
</gene>